<gene>
    <name evidence="2" type="ORF">BJ508DRAFT_410455</name>
</gene>
<dbReference type="SUPFAM" id="SSF53335">
    <property type="entry name" value="S-adenosyl-L-methionine-dependent methyltransferases"/>
    <property type="match status" value="1"/>
</dbReference>
<protein>
    <submittedName>
        <fullName evidence="2">S-adenosyl-L-methionine-dependent methyltransferase</fullName>
    </submittedName>
</protein>
<dbReference type="AlphaFoldDB" id="A0A3N4IU50"/>
<keyword evidence="2" id="KW-0489">Methyltransferase</keyword>
<dbReference type="GO" id="GO:0008168">
    <property type="term" value="F:methyltransferase activity"/>
    <property type="evidence" value="ECO:0007669"/>
    <property type="project" value="UniProtKB-KW"/>
</dbReference>
<dbReference type="Pfam" id="PF13489">
    <property type="entry name" value="Methyltransf_23"/>
    <property type="match status" value="1"/>
</dbReference>
<dbReference type="PANTHER" id="PTHR43591">
    <property type="entry name" value="METHYLTRANSFERASE"/>
    <property type="match status" value="1"/>
</dbReference>
<name>A0A3N4IU50_ASCIM</name>
<dbReference type="InterPro" id="IPR029063">
    <property type="entry name" value="SAM-dependent_MTases_sf"/>
</dbReference>
<sequence length="392" mass="44924">MADLEGSESGYESFIEAASAPISSGCHGKAAMEDINMDDISMSGFSKESVAQSILDYEYENGRRYHSYRSGAYFAPNDEKQYHAIDLFHHVHRLVNGGELCRTRLENPRKILDIGTGTGVWAIEMADLFPEAEVVGIDLSPVNTDWKPSNCTFEIDDVESEWVRPENYYDFIYSRCMFGCISDWPAYINRIYTHCEPGGKVEFTEVVMPYRADNQPPNSAMAYWCKNGSIASEMFGKPFSGVAENLEMWVRNAGFVNVKVRKVKIPVGTWPKDPKQKLIGHFQLLGTFEGMEGFTLALWSRVLGYPIEHIQEVLKAVERELKDPSIHWWYLMYYVTAEKPKVVRSPRPHQPEEPQWWNSHPKGYQDADAVSMKTTDSELLQRQFEQSFRMTD</sequence>
<dbReference type="OrthoDB" id="2013972at2759"/>
<organism evidence="2 3">
    <name type="scientific">Ascobolus immersus RN42</name>
    <dbReference type="NCBI Taxonomy" id="1160509"/>
    <lineage>
        <taxon>Eukaryota</taxon>
        <taxon>Fungi</taxon>
        <taxon>Dikarya</taxon>
        <taxon>Ascomycota</taxon>
        <taxon>Pezizomycotina</taxon>
        <taxon>Pezizomycetes</taxon>
        <taxon>Pezizales</taxon>
        <taxon>Ascobolaceae</taxon>
        <taxon>Ascobolus</taxon>
    </lineage>
</organism>
<dbReference type="EMBL" id="ML119646">
    <property type="protein sequence ID" value="RPA87730.1"/>
    <property type="molecule type" value="Genomic_DNA"/>
</dbReference>
<feature type="region of interest" description="Disordered" evidence="1">
    <location>
        <begin position="343"/>
        <end position="368"/>
    </location>
</feature>
<dbReference type="GO" id="GO:0032259">
    <property type="term" value="P:methylation"/>
    <property type="evidence" value="ECO:0007669"/>
    <property type="project" value="UniProtKB-KW"/>
</dbReference>
<dbReference type="PANTHER" id="PTHR43591:SF24">
    <property type="entry name" value="2-METHOXY-6-POLYPRENYL-1,4-BENZOQUINOL METHYLASE, MITOCHONDRIAL"/>
    <property type="match status" value="1"/>
</dbReference>
<keyword evidence="3" id="KW-1185">Reference proteome</keyword>
<evidence type="ECO:0000313" key="3">
    <source>
        <dbReference type="Proteomes" id="UP000275078"/>
    </source>
</evidence>
<dbReference type="CDD" id="cd02440">
    <property type="entry name" value="AdoMet_MTases"/>
    <property type="match status" value="1"/>
</dbReference>
<evidence type="ECO:0000313" key="2">
    <source>
        <dbReference type="EMBL" id="RPA87730.1"/>
    </source>
</evidence>
<accession>A0A3N4IU50</accession>
<proteinExistence type="predicted"/>
<dbReference type="Gene3D" id="3.40.50.150">
    <property type="entry name" value="Vaccinia Virus protein VP39"/>
    <property type="match status" value="1"/>
</dbReference>
<keyword evidence="2" id="KW-0808">Transferase</keyword>
<dbReference type="Proteomes" id="UP000275078">
    <property type="component" value="Unassembled WGS sequence"/>
</dbReference>
<evidence type="ECO:0000256" key="1">
    <source>
        <dbReference type="SAM" id="MobiDB-lite"/>
    </source>
</evidence>
<reference evidence="2 3" key="1">
    <citation type="journal article" date="2018" name="Nat. Ecol. Evol.">
        <title>Pezizomycetes genomes reveal the molecular basis of ectomycorrhizal truffle lifestyle.</title>
        <authorList>
            <person name="Murat C."/>
            <person name="Payen T."/>
            <person name="Noel B."/>
            <person name="Kuo A."/>
            <person name="Morin E."/>
            <person name="Chen J."/>
            <person name="Kohler A."/>
            <person name="Krizsan K."/>
            <person name="Balestrini R."/>
            <person name="Da Silva C."/>
            <person name="Montanini B."/>
            <person name="Hainaut M."/>
            <person name="Levati E."/>
            <person name="Barry K.W."/>
            <person name="Belfiori B."/>
            <person name="Cichocki N."/>
            <person name="Clum A."/>
            <person name="Dockter R.B."/>
            <person name="Fauchery L."/>
            <person name="Guy J."/>
            <person name="Iotti M."/>
            <person name="Le Tacon F."/>
            <person name="Lindquist E.A."/>
            <person name="Lipzen A."/>
            <person name="Malagnac F."/>
            <person name="Mello A."/>
            <person name="Molinier V."/>
            <person name="Miyauchi S."/>
            <person name="Poulain J."/>
            <person name="Riccioni C."/>
            <person name="Rubini A."/>
            <person name="Sitrit Y."/>
            <person name="Splivallo R."/>
            <person name="Traeger S."/>
            <person name="Wang M."/>
            <person name="Zifcakova L."/>
            <person name="Wipf D."/>
            <person name="Zambonelli A."/>
            <person name="Paolocci F."/>
            <person name="Nowrousian M."/>
            <person name="Ottonello S."/>
            <person name="Baldrian P."/>
            <person name="Spatafora J.W."/>
            <person name="Henrissat B."/>
            <person name="Nagy L.G."/>
            <person name="Aury J.M."/>
            <person name="Wincker P."/>
            <person name="Grigoriev I.V."/>
            <person name="Bonfante P."/>
            <person name="Martin F.M."/>
        </authorList>
    </citation>
    <scope>NUCLEOTIDE SEQUENCE [LARGE SCALE GENOMIC DNA]</scope>
    <source>
        <strain evidence="2 3">RN42</strain>
    </source>
</reference>
<dbReference type="STRING" id="1160509.A0A3N4IU50"/>